<sequence length="154" mass="16716">MNTISRGSLPTTVSVIRIEVYFLNAIRSRALILNSDKRRHETRRATRGTVQRSYLRPLHARAPITQRLALATATCASLANGNAPLFDETVPFGAARTTETCIGRSNFTSGPGYCTASQLSYCDRVSRECTARSDVSLARVSDCLSSIAPGHILA</sequence>
<keyword evidence="2" id="KW-1185">Reference proteome</keyword>
<organism evidence="1 2">
    <name type="scientific">Cardiocondyla obscurior</name>
    <dbReference type="NCBI Taxonomy" id="286306"/>
    <lineage>
        <taxon>Eukaryota</taxon>
        <taxon>Metazoa</taxon>
        <taxon>Ecdysozoa</taxon>
        <taxon>Arthropoda</taxon>
        <taxon>Hexapoda</taxon>
        <taxon>Insecta</taxon>
        <taxon>Pterygota</taxon>
        <taxon>Neoptera</taxon>
        <taxon>Endopterygota</taxon>
        <taxon>Hymenoptera</taxon>
        <taxon>Apocrita</taxon>
        <taxon>Aculeata</taxon>
        <taxon>Formicoidea</taxon>
        <taxon>Formicidae</taxon>
        <taxon>Myrmicinae</taxon>
        <taxon>Cardiocondyla</taxon>
    </lineage>
</organism>
<protein>
    <submittedName>
        <fullName evidence="1">Uncharacterized protein</fullName>
    </submittedName>
</protein>
<proteinExistence type="predicted"/>
<gene>
    <name evidence="1" type="ORF">PUN28_009634</name>
</gene>
<evidence type="ECO:0000313" key="2">
    <source>
        <dbReference type="Proteomes" id="UP001430953"/>
    </source>
</evidence>
<reference evidence="1 2" key="1">
    <citation type="submission" date="2023-03" db="EMBL/GenBank/DDBJ databases">
        <title>High recombination rates correlate with genetic variation in Cardiocondyla obscurior ants.</title>
        <authorList>
            <person name="Errbii M."/>
        </authorList>
    </citation>
    <scope>NUCLEOTIDE SEQUENCE [LARGE SCALE GENOMIC DNA]</scope>
    <source>
        <strain evidence="1">Alpha-2009</strain>
        <tissue evidence="1">Whole body</tissue>
    </source>
</reference>
<dbReference type="EMBL" id="JADYXP020000008">
    <property type="protein sequence ID" value="KAL0119163.1"/>
    <property type="molecule type" value="Genomic_DNA"/>
</dbReference>
<comment type="caution">
    <text evidence="1">The sequence shown here is derived from an EMBL/GenBank/DDBJ whole genome shotgun (WGS) entry which is preliminary data.</text>
</comment>
<accession>A0AAW2FUP8</accession>
<evidence type="ECO:0000313" key="1">
    <source>
        <dbReference type="EMBL" id="KAL0119163.1"/>
    </source>
</evidence>
<dbReference type="AlphaFoldDB" id="A0AAW2FUP8"/>
<dbReference type="Proteomes" id="UP001430953">
    <property type="component" value="Unassembled WGS sequence"/>
</dbReference>
<name>A0AAW2FUP8_9HYME</name>